<evidence type="ECO:0000256" key="2">
    <source>
        <dbReference type="SAM" id="Phobius"/>
    </source>
</evidence>
<dbReference type="OrthoDB" id="676025at2"/>
<dbReference type="Pfam" id="PF12732">
    <property type="entry name" value="YtxH"/>
    <property type="match status" value="1"/>
</dbReference>
<organism evidence="3 4">
    <name type="scientific">Haloflavibacter putidus</name>
    <dbReference type="NCBI Taxonomy" id="2576776"/>
    <lineage>
        <taxon>Bacteria</taxon>
        <taxon>Pseudomonadati</taxon>
        <taxon>Bacteroidota</taxon>
        <taxon>Flavobacteriia</taxon>
        <taxon>Flavobacteriales</taxon>
        <taxon>Flavobacteriaceae</taxon>
        <taxon>Haloflavibacter</taxon>
    </lineage>
</organism>
<keyword evidence="4" id="KW-1185">Reference proteome</keyword>
<feature type="transmembrane region" description="Helical" evidence="2">
    <location>
        <begin position="6"/>
        <end position="25"/>
    </location>
</feature>
<dbReference type="RefSeq" id="WP_141421398.1">
    <property type="nucleotide sequence ID" value="NZ_VIAR01000004.1"/>
</dbReference>
<comment type="caution">
    <text evidence="3">The sequence shown here is derived from an EMBL/GenBank/DDBJ whole genome shotgun (WGS) entry which is preliminary data.</text>
</comment>
<reference evidence="3 4" key="1">
    <citation type="submission" date="2019-06" db="EMBL/GenBank/DDBJ databases">
        <title>Flavibacter putida gen. nov., sp. nov., a novel marine bacterium of the family Flavobacteriaceae isolated from coastal seawater.</title>
        <authorList>
            <person name="Feng X."/>
        </authorList>
    </citation>
    <scope>NUCLEOTIDE SEQUENCE [LARGE SCALE GENOMIC DNA]</scope>
    <source>
        <strain evidence="3 4">PLHSN227</strain>
    </source>
</reference>
<keyword evidence="1" id="KW-0175">Coiled coil</keyword>
<dbReference type="EMBL" id="VIAR01000004">
    <property type="protein sequence ID" value="TQD39451.1"/>
    <property type="molecule type" value="Genomic_DNA"/>
</dbReference>
<dbReference type="InterPro" id="IPR024623">
    <property type="entry name" value="YtxH"/>
</dbReference>
<sequence>MKLGKILIGITSGAAVGALAGILFAPKKGADTRKQISQTGNDYVSGAKDKFGEVKNSLEHKIESLKARKNAAMADSKGEEIANKAKADLHDAAS</sequence>
<proteinExistence type="predicted"/>
<accession>A0A507ZSC6</accession>
<keyword evidence="2" id="KW-0472">Membrane</keyword>
<evidence type="ECO:0000256" key="1">
    <source>
        <dbReference type="SAM" id="Coils"/>
    </source>
</evidence>
<protein>
    <submittedName>
        <fullName evidence="3">YtxH domain-containing protein</fullName>
    </submittedName>
</protein>
<dbReference type="Proteomes" id="UP000317169">
    <property type="component" value="Unassembled WGS sequence"/>
</dbReference>
<feature type="coiled-coil region" evidence="1">
    <location>
        <begin position="48"/>
        <end position="75"/>
    </location>
</feature>
<evidence type="ECO:0000313" key="3">
    <source>
        <dbReference type="EMBL" id="TQD39451.1"/>
    </source>
</evidence>
<gene>
    <name evidence="3" type="ORF">FKR84_06035</name>
</gene>
<name>A0A507ZSC6_9FLAO</name>
<keyword evidence="2" id="KW-0812">Transmembrane</keyword>
<dbReference type="AlphaFoldDB" id="A0A507ZSC6"/>
<keyword evidence="2" id="KW-1133">Transmembrane helix</keyword>
<evidence type="ECO:0000313" key="4">
    <source>
        <dbReference type="Proteomes" id="UP000317169"/>
    </source>
</evidence>